<evidence type="ECO:0000313" key="2">
    <source>
        <dbReference type="EMBL" id="PKM89404.1"/>
    </source>
</evidence>
<name>A0A2N2E3V7_9BACT</name>
<comment type="caution">
    <text evidence="2">The sequence shown here is derived from an EMBL/GenBank/DDBJ whole genome shotgun (WGS) entry which is preliminary data.</text>
</comment>
<gene>
    <name evidence="2" type="ORF">CVU83_00075</name>
</gene>
<proteinExistence type="predicted"/>
<evidence type="ECO:0008006" key="4">
    <source>
        <dbReference type="Google" id="ProtNLM"/>
    </source>
</evidence>
<reference evidence="2 3" key="1">
    <citation type="journal article" date="2017" name="ISME J.">
        <title>Potential for microbial H2 and metal transformations associated with novel bacteria and archaea in deep terrestrial subsurface sediments.</title>
        <authorList>
            <person name="Hernsdorf A.W."/>
            <person name="Amano Y."/>
            <person name="Miyakawa K."/>
            <person name="Ise K."/>
            <person name="Suzuki Y."/>
            <person name="Anantharaman K."/>
            <person name="Probst A."/>
            <person name="Burstein D."/>
            <person name="Thomas B.C."/>
            <person name="Banfield J.F."/>
        </authorList>
    </citation>
    <scope>NUCLEOTIDE SEQUENCE [LARGE SCALE GENOMIC DNA]</scope>
    <source>
        <strain evidence="2">HGW-Falkowbacteria-2</strain>
    </source>
</reference>
<accession>A0A2N2E3V7</accession>
<dbReference type="EMBL" id="PHAH01000001">
    <property type="protein sequence ID" value="PKM89404.1"/>
    <property type="molecule type" value="Genomic_DNA"/>
</dbReference>
<evidence type="ECO:0000256" key="1">
    <source>
        <dbReference type="SAM" id="SignalP"/>
    </source>
</evidence>
<organism evidence="2 3">
    <name type="scientific">Candidatus Falkowbacteria bacterium HGW-Falkowbacteria-2</name>
    <dbReference type="NCBI Taxonomy" id="2013769"/>
    <lineage>
        <taxon>Bacteria</taxon>
        <taxon>Candidatus Falkowiibacteriota</taxon>
    </lineage>
</organism>
<feature type="signal peptide" evidence="1">
    <location>
        <begin position="1"/>
        <end position="18"/>
    </location>
</feature>
<feature type="chain" id="PRO_5014949551" description="Bacterial toxin 23 domain-containing protein" evidence="1">
    <location>
        <begin position="19"/>
        <end position="278"/>
    </location>
</feature>
<dbReference type="AlphaFoldDB" id="A0A2N2E3V7"/>
<evidence type="ECO:0000313" key="3">
    <source>
        <dbReference type="Proteomes" id="UP000233325"/>
    </source>
</evidence>
<sequence length="278" mass="32380">MKQRVLLLLLALPFMSLAQSRWELGEFSGVGYLTDPSGSGMYAYTQAGLAHKTNNHRFGGFVNFVIVDVNFNNYAYKSKELAFGASYDTWGELTSNHNFVFWFNPSFKFFRDHGVDNNSGAEAWQNDYGLYVVTGGNINDKQNRWFRSYKFGISYQDPYWSKRTGTWVEEGGFISDKVNFKAVNKAYFKVLPEVTIKKVMLPRWQFEPKLVAAYLYDGGSQNSYYEFGAGFAFAFMREDRYFEFVNLQYRARYGKEMAQRLDLIELNVDFVNLYRLIF</sequence>
<keyword evidence="1" id="KW-0732">Signal</keyword>
<protein>
    <recommendedName>
        <fullName evidence="4">Bacterial toxin 23 domain-containing protein</fullName>
    </recommendedName>
</protein>
<dbReference type="Proteomes" id="UP000233325">
    <property type="component" value="Unassembled WGS sequence"/>
</dbReference>